<dbReference type="SUPFAM" id="SSF52788">
    <property type="entry name" value="Phosphotyrosine protein phosphatases I"/>
    <property type="match status" value="1"/>
</dbReference>
<comment type="similarity">
    <text evidence="1">Belongs to the low molecular weight phosphotyrosine protein phosphatase family.</text>
</comment>
<name>A0AAD3TYJ8_9TREE</name>
<comment type="caution">
    <text evidence="6">The sequence shown here is derived from an EMBL/GenBank/DDBJ whole genome shotgun (WGS) entry which is preliminary data.</text>
</comment>
<feature type="active site" evidence="4">
    <location>
        <position position="35"/>
    </location>
</feature>
<keyword evidence="2" id="KW-0378">Hydrolase</keyword>
<accession>A0AAD3TYJ8</accession>
<dbReference type="InterPro" id="IPR023485">
    <property type="entry name" value="Ptyr_pPase"/>
</dbReference>
<dbReference type="GO" id="GO:0004725">
    <property type="term" value="F:protein tyrosine phosphatase activity"/>
    <property type="evidence" value="ECO:0007669"/>
    <property type="project" value="InterPro"/>
</dbReference>
<evidence type="ECO:0000256" key="1">
    <source>
        <dbReference type="ARBA" id="ARBA00011063"/>
    </source>
</evidence>
<dbReference type="SMART" id="SM00226">
    <property type="entry name" value="LMWPc"/>
    <property type="match status" value="1"/>
</dbReference>
<dbReference type="CDD" id="cd16343">
    <property type="entry name" value="LMWPTP"/>
    <property type="match status" value="1"/>
</dbReference>
<evidence type="ECO:0000313" key="6">
    <source>
        <dbReference type="EMBL" id="GMK59250.1"/>
    </source>
</evidence>
<dbReference type="Proteomes" id="UP001222932">
    <property type="component" value="Unassembled WGS sequence"/>
</dbReference>
<evidence type="ECO:0000313" key="7">
    <source>
        <dbReference type="Proteomes" id="UP001222932"/>
    </source>
</evidence>
<gene>
    <name evidence="6" type="primary">stp1</name>
    <name evidence="6" type="ORF">CspeluHIS016_0702650</name>
</gene>
<dbReference type="AlphaFoldDB" id="A0AAD3TYJ8"/>
<dbReference type="PANTHER" id="PTHR11717">
    <property type="entry name" value="LOW MOLECULAR WEIGHT PROTEIN TYROSINE PHOSPHATASE"/>
    <property type="match status" value="1"/>
</dbReference>
<evidence type="ECO:0000259" key="5">
    <source>
        <dbReference type="SMART" id="SM00226"/>
    </source>
</evidence>
<dbReference type="InterPro" id="IPR050438">
    <property type="entry name" value="LMW_PTPase"/>
</dbReference>
<reference evidence="6" key="1">
    <citation type="journal article" date="2023" name="BMC Genomics">
        <title>Chromosome-level genome assemblies of Cutaneotrichosporon spp. (Trichosporonales, Basidiomycota) reveal imbalanced evolution between nucleotide sequences and chromosome synteny.</title>
        <authorList>
            <person name="Kobayashi Y."/>
            <person name="Kayamori A."/>
            <person name="Aoki K."/>
            <person name="Shiwa Y."/>
            <person name="Matsutani M."/>
            <person name="Fujita N."/>
            <person name="Sugita T."/>
            <person name="Iwasaki W."/>
            <person name="Tanaka N."/>
            <person name="Takashima M."/>
        </authorList>
    </citation>
    <scope>NUCLEOTIDE SEQUENCE</scope>
    <source>
        <strain evidence="6">HIS016</strain>
    </source>
</reference>
<protein>
    <recommendedName>
        <fullName evidence="5">Phosphotyrosine protein phosphatase I domain-containing protein</fullName>
    </recommendedName>
</protein>
<feature type="domain" description="Phosphotyrosine protein phosphatase I" evidence="5">
    <location>
        <begin position="33"/>
        <end position="179"/>
    </location>
</feature>
<dbReference type="Gene3D" id="3.40.50.2300">
    <property type="match status" value="1"/>
</dbReference>
<dbReference type="Pfam" id="PF01451">
    <property type="entry name" value="LMWPc"/>
    <property type="match status" value="1"/>
</dbReference>
<keyword evidence="7" id="KW-1185">Reference proteome</keyword>
<proteinExistence type="inferred from homology"/>
<evidence type="ECO:0000256" key="4">
    <source>
        <dbReference type="PIRSR" id="PIRSR617867-1"/>
    </source>
</evidence>
<evidence type="ECO:0000256" key="3">
    <source>
        <dbReference type="ARBA" id="ARBA00022912"/>
    </source>
</evidence>
<dbReference type="EMBL" id="BTCM01000007">
    <property type="protein sequence ID" value="GMK59250.1"/>
    <property type="molecule type" value="Genomic_DNA"/>
</dbReference>
<feature type="active site" description="Proton donor" evidence="4">
    <location>
        <position position="153"/>
    </location>
</feature>
<dbReference type="PRINTS" id="PR00719">
    <property type="entry name" value="LMWPTPASE"/>
</dbReference>
<dbReference type="InterPro" id="IPR017867">
    <property type="entry name" value="Tyr_phospatase_low_mol_wt"/>
</dbReference>
<reference evidence="6" key="2">
    <citation type="submission" date="2023-06" db="EMBL/GenBank/DDBJ databases">
        <authorList>
            <person name="Kobayashi Y."/>
            <person name="Kayamori A."/>
            <person name="Aoki K."/>
            <person name="Shiwa Y."/>
            <person name="Fujita N."/>
            <person name="Sugita T."/>
            <person name="Iwasaki W."/>
            <person name="Tanaka N."/>
            <person name="Takashima M."/>
        </authorList>
    </citation>
    <scope>NUCLEOTIDE SEQUENCE</scope>
    <source>
        <strain evidence="6">HIS016</strain>
    </source>
</reference>
<organism evidence="6 7">
    <name type="scientific">Cutaneotrichosporon spelunceum</name>
    <dbReference type="NCBI Taxonomy" id="1672016"/>
    <lineage>
        <taxon>Eukaryota</taxon>
        <taxon>Fungi</taxon>
        <taxon>Dikarya</taxon>
        <taxon>Basidiomycota</taxon>
        <taxon>Agaricomycotina</taxon>
        <taxon>Tremellomycetes</taxon>
        <taxon>Trichosporonales</taxon>
        <taxon>Trichosporonaceae</taxon>
        <taxon>Cutaneotrichosporon</taxon>
    </lineage>
</organism>
<sequence length="190" mass="20621">MERAEEVAKHDGPAKVLRADESMSRFDRPDVSICRSPMAEAVIIAEAAKRPGLDLTVDSAGTGAYHAGDGADDRTIAVCKKHGVPVNCIARKVEANDFAKFDYILAMDQSNLQTLQTRKPRGSRAHVTLFGNFEPDLAITGAGARVRPGIIEDPYYGGRDGFEIAYDQCVRYARGFLDFLDAGGGEPPEF</sequence>
<dbReference type="PANTHER" id="PTHR11717:SF7">
    <property type="entry name" value="LOW MOLECULAR WEIGHT PHOSPHOTYROSINE PROTEIN PHOSPHATASE"/>
    <property type="match status" value="1"/>
</dbReference>
<evidence type="ECO:0000256" key="2">
    <source>
        <dbReference type="ARBA" id="ARBA00022801"/>
    </source>
</evidence>
<keyword evidence="3" id="KW-0904">Protein phosphatase</keyword>
<dbReference type="InterPro" id="IPR036196">
    <property type="entry name" value="Ptyr_pPase_sf"/>
</dbReference>